<organism evidence="2 3">
    <name type="scientific">Hypsizygus marmoreus</name>
    <name type="common">White beech mushroom</name>
    <name type="synonym">Agaricus marmoreus</name>
    <dbReference type="NCBI Taxonomy" id="39966"/>
    <lineage>
        <taxon>Eukaryota</taxon>
        <taxon>Fungi</taxon>
        <taxon>Dikarya</taxon>
        <taxon>Basidiomycota</taxon>
        <taxon>Agaricomycotina</taxon>
        <taxon>Agaricomycetes</taxon>
        <taxon>Agaricomycetidae</taxon>
        <taxon>Agaricales</taxon>
        <taxon>Tricholomatineae</taxon>
        <taxon>Lyophyllaceae</taxon>
        <taxon>Hypsizygus</taxon>
    </lineage>
</organism>
<evidence type="ECO:0000256" key="1">
    <source>
        <dbReference type="SAM" id="MobiDB-lite"/>
    </source>
</evidence>
<feature type="compositionally biased region" description="Basic and acidic residues" evidence="1">
    <location>
        <begin position="331"/>
        <end position="343"/>
    </location>
</feature>
<evidence type="ECO:0000313" key="3">
    <source>
        <dbReference type="Proteomes" id="UP000076154"/>
    </source>
</evidence>
<evidence type="ECO:0008006" key="4">
    <source>
        <dbReference type="Google" id="ProtNLM"/>
    </source>
</evidence>
<dbReference type="InterPro" id="IPR036779">
    <property type="entry name" value="LysM_dom_sf"/>
</dbReference>
<keyword evidence="3" id="KW-1185">Reference proteome</keyword>
<feature type="region of interest" description="Disordered" evidence="1">
    <location>
        <begin position="101"/>
        <end position="170"/>
    </location>
</feature>
<gene>
    <name evidence="2" type="ORF">Hypma_006844</name>
</gene>
<feature type="region of interest" description="Disordered" evidence="1">
    <location>
        <begin position="311"/>
        <end position="349"/>
    </location>
</feature>
<protein>
    <recommendedName>
        <fullName evidence="4">LysM domain-containing protein</fullName>
    </recommendedName>
</protein>
<feature type="compositionally biased region" description="Polar residues" evidence="1">
    <location>
        <begin position="318"/>
        <end position="330"/>
    </location>
</feature>
<sequence>MYLSTTLCLACSSSLPPPKRSTSQSSIGVLSQPALFTTPCCQRLICSSCIKANPRLQRYNPCLACLGGVALVRSTPSLPTSSVTHNRVANVDGAVRDRDTFVLGDDEDEDSEAELDEKLETDGAAEPSPPAKAIQRPSTPHEDLEIQHPIPSAGSPDSKEEPVTAASQSTPLKYHITKTDTLQGIVLRFRVDPYELCRLNNLPPSTLSTTPHLLHTRRFLLLPPSAHQAPIYREPPEVARAREERRGRERAEKRLQTMTKEVDWRVAKAYVALAEDQEEEEEGARKMKEQGMGRTTLEARAIERYFDDDEWEAGQRQVGGSTSGMVSSCGRSKDNEKEGDGRWWKWGSG</sequence>
<dbReference type="AlphaFoldDB" id="A0A369JXZ2"/>
<dbReference type="OrthoDB" id="2107166at2759"/>
<reference evidence="2" key="1">
    <citation type="submission" date="2018-04" db="EMBL/GenBank/DDBJ databases">
        <title>Whole genome sequencing of Hypsizygus marmoreus.</title>
        <authorList>
            <person name="Choi I.-G."/>
            <person name="Min B."/>
            <person name="Kim J.-G."/>
            <person name="Kim S."/>
            <person name="Oh Y.-L."/>
            <person name="Kong W.-S."/>
            <person name="Park H."/>
            <person name="Jeong J."/>
            <person name="Song E.-S."/>
        </authorList>
    </citation>
    <scope>NUCLEOTIDE SEQUENCE [LARGE SCALE GENOMIC DNA]</scope>
    <source>
        <strain evidence="2">51987-8</strain>
    </source>
</reference>
<dbReference type="EMBL" id="LUEZ02000040">
    <property type="protein sequence ID" value="RDB26202.1"/>
    <property type="molecule type" value="Genomic_DNA"/>
</dbReference>
<dbReference type="InParanoid" id="A0A369JXZ2"/>
<comment type="caution">
    <text evidence="2">The sequence shown here is derived from an EMBL/GenBank/DDBJ whole genome shotgun (WGS) entry which is preliminary data.</text>
</comment>
<name>A0A369JXZ2_HYPMA</name>
<evidence type="ECO:0000313" key="2">
    <source>
        <dbReference type="EMBL" id="RDB26202.1"/>
    </source>
</evidence>
<accession>A0A369JXZ2</accession>
<proteinExistence type="predicted"/>
<dbReference type="Gene3D" id="3.10.350.10">
    <property type="entry name" value="LysM domain"/>
    <property type="match status" value="1"/>
</dbReference>
<feature type="compositionally biased region" description="Acidic residues" evidence="1">
    <location>
        <begin position="104"/>
        <end position="115"/>
    </location>
</feature>
<dbReference type="Proteomes" id="UP000076154">
    <property type="component" value="Unassembled WGS sequence"/>
</dbReference>